<keyword evidence="2" id="KW-1185">Reference proteome</keyword>
<evidence type="ECO:0008006" key="3">
    <source>
        <dbReference type="Google" id="ProtNLM"/>
    </source>
</evidence>
<dbReference type="Proteomes" id="UP001165427">
    <property type="component" value="Unassembled WGS sequence"/>
</dbReference>
<organism evidence="1 2">
    <name type="scientific">Desulfatitalea alkaliphila</name>
    <dbReference type="NCBI Taxonomy" id="2929485"/>
    <lineage>
        <taxon>Bacteria</taxon>
        <taxon>Pseudomonadati</taxon>
        <taxon>Thermodesulfobacteriota</taxon>
        <taxon>Desulfobacteria</taxon>
        <taxon>Desulfobacterales</taxon>
        <taxon>Desulfosarcinaceae</taxon>
        <taxon>Desulfatitalea</taxon>
    </lineage>
</organism>
<dbReference type="AlphaFoldDB" id="A0AA41ULE4"/>
<gene>
    <name evidence="1" type="ORF">MRX98_17395</name>
</gene>
<comment type="caution">
    <text evidence="1">The sequence shown here is derived from an EMBL/GenBank/DDBJ whole genome shotgun (WGS) entry which is preliminary data.</text>
</comment>
<name>A0AA41ULE4_9BACT</name>
<dbReference type="RefSeq" id="WP_246913049.1">
    <property type="nucleotide sequence ID" value="NZ_JALJRB010000025.1"/>
</dbReference>
<dbReference type="EMBL" id="JALJRB010000025">
    <property type="protein sequence ID" value="MCJ8502362.1"/>
    <property type="molecule type" value="Genomic_DNA"/>
</dbReference>
<proteinExistence type="predicted"/>
<evidence type="ECO:0000313" key="1">
    <source>
        <dbReference type="EMBL" id="MCJ8502362.1"/>
    </source>
</evidence>
<accession>A0AA41ULE4</accession>
<sequence length="63" mass="6915">MEKQSHLTTNEAARALGVQGSTIRRGLCVNGHYMGLVPVKLPNHRLLWPAKAVAQLLQPGEKE</sequence>
<evidence type="ECO:0000313" key="2">
    <source>
        <dbReference type="Proteomes" id="UP001165427"/>
    </source>
</evidence>
<protein>
    <recommendedName>
        <fullName evidence="3">Helix-turn-helix domain-containing protein</fullName>
    </recommendedName>
</protein>
<reference evidence="1" key="1">
    <citation type="submission" date="2022-04" db="EMBL/GenBank/DDBJ databases">
        <title>Desulfatitalea alkaliphila sp. nov., a novel anaerobic sulfate-reducing bacterium isolated from terrestrial mud volcano, Taman Peninsula, Russia.</title>
        <authorList>
            <person name="Khomyakova M.A."/>
            <person name="Merkel A.Y."/>
            <person name="Slobodkin A.I."/>
        </authorList>
    </citation>
    <scope>NUCLEOTIDE SEQUENCE</scope>
    <source>
        <strain evidence="1">M08but</strain>
    </source>
</reference>